<evidence type="ECO:0000313" key="1">
    <source>
        <dbReference type="EMBL" id="MCI57769.1"/>
    </source>
</evidence>
<reference evidence="1 2" key="1">
    <citation type="journal article" date="2018" name="Front. Plant Sci.">
        <title>Red Clover (Trifolium pratense) and Zigzag Clover (T. medium) - A Picture of Genomic Similarities and Differences.</title>
        <authorList>
            <person name="Dluhosova J."/>
            <person name="Istvanek J."/>
            <person name="Nedelnik J."/>
            <person name="Repkova J."/>
        </authorList>
    </citation>
    <scope>NUCLEOTIDE SEQUENCE [LARGE SCALE GENOMIC DNA]</scope>
    <source>
        <strain evidence="2">cv. 10/8</strain>
        <tissue evidence="1">Leaf</tissue>
    </source>
</reference>
<feature type="non-terminal residue" evidence="1">
    <location>
        <position position="61"/>
    </location>
</feature>
<evidence type="ECO:0000313" key="2">
    <source>
        <dbReference type="Proteomes" id="UP000265520"/>
    </source>
</evidence>
<name>A0A392T9N8_9FABA</name>
<comment type="caution">
    <text evidence="1">The sequence shown here is derived from an EMBL/GenBank/DDBJ whole genome shotgun (WGS) entry which is preliminary data.</text>
</comment>
<proteinExistence type="predicted"/>
<accession>A0A392T9N8</accession>
<organism evidence="1 2">
    <name type="scientific">Trifolium medium</name>
    <dbReference type="NCBI Taxonomy" id="97028"/>
    <lineage>
        <taxon>Eukaryota</taxon>
        <taxon>Viridiplantae</taxon>
        <taxon>Streptophyta</taxon>
        <taxon>Embryophyta</taxon>
        <taxon>Tracheophyta</taxon>
        <taxon>Spermatophyta</taxon>
        <taxon>Magnoliopsida</taxon>
        <taxon>eudicotyledons</taxon>
        <taxon>Gunneridae</taxon>
        <taxon>Pentapetalae</taxon>
        <taxon>rosids</taxon>
        <taxon>fabids</taxon>
        <taxon>Fabales</taxon>
        <taxon>Fabaceae</taxon>
        <taxon>Papilionoideae</taxon>
        <taxon>50 kb inversion clade</taxon>
        <taxon>NPAAA clade</taxon>
        <taxon>Hologalegina</taxon>
        <taxon>IRL clade</taxon>
        <taxon>Trifolieae</taxon>
        <taxon>Trifolium</taxon>
    </lineage>
</organism>
<protein>
    <submittedName>
        <fullName evidence="1">Uncharacterized protein</fullName>
    </submittedName>
</protein>
<dbReference type="EMBL" id="LXQA010534735">
    <property type="protein sequence ID" value="MCI57769.1"/>
    <property type="molecule type" value="Genomic_DNA"/>
</dbReference>
<keyword evidence="2" id="KW-1185">Reference proteome</keyword>
<sequence length="61" mass="7206">MLRKVWKLLCQLRVVQERMVRRAGDDGASRQSVRRMHQEPSVHGALRSFIWRVAHLHSSSR</sequence>
<dbReference type="Proteomes" id="UP000265520">
    <property type="component" value="Unassembled WGS sequence"/>
</dbReference>
<dbReference type="AlphaFoldDB" id="A0A392T9N8"/>